<feature type="domain" description="Chromatin target of PRMT1 protein C-terminal" evidence="3">
    <location>
        <begin position="86"/>
        <end position="151"/>
    </location>
</feature>
<name>A0AA39Q625_9AGAR</name>
<evidence type="ECO:0000259" key="3">
    <source>
        <dbReference type="SMART" id="SM01218"/>
    </source>
</evidence>
<sequence>MASTRLPALGDSQKALWQTETGLRFVRYAWEGLLAYRWASLGFSFYLLLCRVVDNRLTNSFLPRSFSPTFSDLTEKPMKIEIVVDPSRPQQTLASRVAPSPVVAAATRTGGAPRGRRGRGGKPRKEPRPAKTAADLDAEMEDYTASNAATS</sequence>
<feature type="region of interest" description="Disordered" evidence="2">
    <location>
        <begin position="93"/>
        <end position="151"/>
    </location>
</feature>
<comment type="caution">
    <text evidence="4">The sequence shown here is derived from an EMBL/GenBank/DDBJ whole genome shotgun (WGS) entry which is preliminary data.</text>
</comment>
<evidence type="ECO:0000313" key="4">
    <source>
        <dbReference type="EMBL" id="KAK0495996.1"/>
    </source>
</evidence>
<dbReference type="EMBL" id="JAUEPU010000016">
    <property type="protein sequence ID" value="KAK0495996.1"/>
    <property type="molecule type" value="Genomic_DNA"/>
</dbReference>
<keyword evidence="1" id="KW-0694">RNA-binding</keyword>
<dbReference type="Pfam" id="PF13865">
    <property type="entry name" value="FoP_duplication"/>
    <property type="match status" value="1"/>
</dbReference>
<reference evidence="4" key="1">
    <citation type="submission" date="2023-06" db="EMBL/GenBank/DDBJ databases">
        <authorList>
            <consortium name="Lawrence Berkeley National Laboratory"/>
            <person name="Ahrendt S."/>
            <person name="Sahu N."/>
            <person name="Indic B."/>
            <person name="Wong-Bajracharya J."/>
            <person name="Merenyi Z."/>
            <person name="Ke H.-M."/>
            <person name="Monk M."/>
            <person name="Kocsube S."/>
            <person name="Drula E."/>
            <person name="Lipzen A."/>
            <person name="Balint B."/>
            <person name="Henrissat B."/>
            <person name="Andreopoulos B."/>
            <person name="Martin F.M."/>
            <person name="Harder C.B."/>
            <person name="Rigling D."/>
            <person name="Ford K.L."/>
            <person name="Foster G.D."/>
            <person name="Pangilinan J."/>
            <person name="Papanicolaou A."/>
            <person name="Barry K."/>
            <person name="LaButti K."/>
            <person name="Viragh M."/>
            <person name="Koriabine M."/>
            <person name="Yan M."/>
            <person name="Riley R."/>
            <person name="Champramary S."/>
            <person name="Plett K.L."/>
            <person name="Tsai I.J."/>
            <person name="Slot J."/>
            <person name="Sipos G."/>
            <person name="Plett J."/>
            <person name="Nagy L.G."/>
            <person name="Grigoriev I.V."/>
        </authorList>
    </citation>
    <scope>NUCLEOTIDE SEQUENCE</scope>
    <source>
        <strain evidence="4">HWK02</strain>
    </source>
</reference>
<evidence type="ECO:0000256" key="2">
    <source>
        <dbReference type="SAM" id="MobiDB-lite"/>
    </source>
</evidence>
<protein>
    <recommendedName>
        <fullName evidence="3">Chromatin target of PRMT1 protein C-terminal domain-containing protein</fullName>
    </recommendedName>
</protein>
<dbReference type="SMART" id="SM01218">
    <property type="entry name" value="FoP_duplication"/>
    <property type="match status" value="1"/>
</dbReference>
<accession>A0AA39Q625</accession>
<dbReference type="InterPro" id="IPR025715">
    <property type="entry name" value="FoP_C"/>
</dbReference>
<dbReference type="AlphaFoldDB" id="A0AA39Q625"/>
<gene>
    <name evidence="4" type="ORF">EDD18DRAFT_226960</name>
</gene>
<dbReference type="GO" id="GO:0003723">
    <property type="term" value="F:RNA binding"/>
    <property type="evidence" value="ECO:0007669"/>
    <property type="project" value="UniProtKB-KW"/>
</dbReference>
<keyword evidence="5" id="KW-1185">Reference proteome</keyword>
<feature type="compositionally biased region" description="Low complexity" evidence="2">
    <location>
        <begin position="94"/>
        <end position="111"/>
    </location>
</feature>
<evidence type="ECO:0000313" key="5">
    <source>
        <dbReference type="Proteomes" id="UP001175228"/>
    </source>
</evidence>
<organism evidence="4 5">
    <name type="scientific">Armillaria luteobubalina</name>
    <dbReference type="NCBI Taxonomy" id="153913"/>
    <lineage>
        <taxon>Eukaryota</taxon>
        <taxon>Fungi</taxon>
        <taxon>Dikarya</taxon>
        <taxon>Basidiomycota</taxon>
        <taxon>Agaricomycotina</taxon>
        <taxon>Agaricomycetes</taxon>
        <taxon>Agaricomycetidae</taxon>
        <taxon>Agaricales</taxon>
        <taxon>Marasmiineae</taxon>
        <taxon>Physalacriaceae</taxon>
        <taxon>Armillaria</taxon>
    </lineage>
</organism>
<dbReference type="Proteomes" id="UP001175228">
    <property type="component" value="Unassembled WGS sequence"/>
</dbReference>
<proteinExistence type="predicted"/>
<evidence type="ECO:0000256" key="1">
    <source>
        <dbReference type="ARBA" id="ARBA00022884"/>
    </source>
</evidence>